<proteinExistence type="predicted"/>
<accession>X0YUA4</accession>
<organism evidence="1">
    <name type="scientific">marine sediment metagenome</name>
    <dbReference type="NCBI Taxonomy" id="412755"/>
    <lineage>
        <taxon>unclassified sequences</taxon>
        <taxon>metagenomes</taxon>
        <taxon>ecological metagenomes</taxon>
    </lineage>
</organism>
<name>X0YUA4_9ZZZZ</name>
<dbReference type="SUPFAM" id="SSF64182">
    <property type="entry name" value="DHH phosphoesterases"/>
    <property type="match status" value="1"/>
</dbReference>
<dbReference type="InterPro" id="IPR051319">
    <property type="entry name" value="Oligoribo/pAp-PDE_c-di-AMP_PDE"/>
</dbReference>
<comment type="caution">
    <text evidence="1">The sequence shown here is derived from an EMBL/GenBank/DDBJ whole genome shotgun (WGS) entry which is preliminary data.</text>
</comment>
<dbReference type="InterPro" id="IPR038763">
    <property type="entry name" value="DHH_sf"/>
</dbReference>
<feature type="non-terminal residue" evidence="1">
    <location>
        <position position="1"/>
    </location>
</feature>
<protein>
    <submittedName>
        <fullName evidence="1">Uncharacterized protein</fullName>
    </submittedName>
</protein>
<gene>
    <name evidence="1" type="ORF">S01H4_12067</name>
</gene>
<dbReference type="Gene3D" id="3.90.1640.10">
    <property type="entry name" value="inorganic pyrophosphatase (n-terminal core)"/>
    <property type="match status" value="1"/>
</dbReference>
<dbReference type="AlphaFoldDB" id="X0YUA4"/>
<dbReference type="PANTHER" id="PTHR47618">
    <property type="entry name" value="BIFUNCTIONAL OLIGORIBONUCLEASE AND PAP PHOSPHATASE NRNA"/>
    <property type="match status" value="1"/>
</dbReference>
<evidence type="ECO:0000313" key="1">
    <source>
        <dbReference type="EMBL" id="GAG60199.1"/>
    </source>
</evidence>
<reference evidence="1" key="1">
    <citation type="journal article" date="2014" name="Front. Microbiol.">
        <title>High frequency of phylogenetically diverse reductive dehalogenase-homologous genes in deep subseafloor sedimentary metagenomes.</title>
        <authorList>
            <person name="Kawai M."/>
            <person name="Futagami T."/>
            <person name="Toyoda A."/>
            <person name="Takaki Y."/>
            <person name="Nishi S."/>
            <person name="Hori S."/>
            <person name="Arai W."/>
            <person name="Tsubouchi T."/>
            <person name="Morono Y."/>
            <person name="Uchiyama I."/>
            <person name="Ito T."/>
            <person name="Fujiyama A."/>
            <person name="Inagaki F."/>
            <person name="Takami H."/>
        </authorList>
    </citation>
    <scope>NUCLEOTIDE SEQUENCE</scope>
    <source>
        <strain evidence="1">Expedition CK06-06</strain>
    </source>
</reference>
<sequence length="239" mass="27016">RFKELNLNYRDIKSNLIYIDHHRKGNNLKNKPLDKYNIIMDNYTSASEIILDIIRLFNIKLNKCILHLFAAAILTDTGNFKYATNETFSRFNFLLQKGLDYKIILGILKLEVDVSEKIAKIKGSQRSKLIRYGDWLVCKTQVSNYESSVATSLISLGYDIVLVISPSKKSDAFRITARANQKVINKTGIHLGDLFNSISEISLGNGGGHNGAASHVGKKNLDATIKKIFGYFEKRLLEK</sequence>
<dbReference type="PANTHER" id="PTHR47618:SF1">
    <property type="entry name" value="BIFUNCTIONAL OLIGORIBONUCLEASE AND PAP PHOSPHATASE NRNA"/>
    <property type="match status" value="1"/>
</dbReference>
<dbReference type="EMBL" id="BART01005046">
    <property type="protein sequence ID" value="GAG60199.1"/>
    <property type="molecule type" value="Genomic_DNA"/>
</dbReference>